<dbReference type="AlphaFoldDB" id="A0AAD4NVS5"/>
<dbReference type="Pfam" id="PF24580">
    <property type="entry name" value="DUF7607"/>
    <property type="match status" value="1"/>
</dbReference>
<feature type="compositionally biased region" description="Polar residues" evidence="1">
    <location>
        <begin position="15"/>
        <end position="31"/>
    </location>
</feature>
<sequence>MYRQHATTAGVGTLDVNSAEHSPSVQPTRTSNDVVVTYDASRKRRKITSLSTAPLRNVPSIPQATSDAAITRLSRQVEPYADDYSHLLKWQNIADGDRIVHSSDEDELEDENNLRLVDAAEDDTQAIEEQHDDAAEEQHDDAVKETNIRPKLSRDRIIAIINERIEFFTNAWVLNKGVARDREVDYDPETMWNEAEVNGQREGLVHKYEADHKYLRQRLNILCDEILKFPGSNTEQVQRQCSNLEVTVDSMEHAAWLRNIYNLEPVNNTDEDQVMDNQDTATTRDQSDLRQNIPAPQVGSANEIIDLGSPSGSSDVADGNASPFDNDVGVAADLTNQFDARTRSSTRDSIIVDSVEPVVYAHPGLLETGGSLPTRMPVNHGDEPENASIASVRRWNWQDLVEHLDRKRAVSKTIQELKSKDREMIRSRIRNIRKTNLSDEIRACIDMLCKGQTKLQGVLPRDMPKILTFTKLFLSWWFCSNYSQGPEASKKDLEELKECMDDGAAETSTFYDYAYTIMGTTFSEQALQHPDQPSQAEIIEISDEN</sequence>
<comment type="caution">
    <text evidence="3">The sequence shown here is derived from an EMBL/GenBank/DDBJ whole genome shotgun (WGS) entry which is preliminary data.</text>
</comment>
<dbReference type="InterPro" id="IPR056026">
    <property type="entry name" value="DUF7607"/>
</dbReference>
<evidence type="ECO:0000313" key="4">
    <source>
        <dbReference type="Proteomes" id="UP001199106"/>
    </source>
</evidence>
<feature type="region of interest" description="Disordered" evidence="1">
    <location>
        <begin position="1"/>
        <end position="31"/>
    </location>
</feature>
<organism evidence="3 4">
    <name type="scientific">Alternaria panax</name>
    <dbReference type="NCBI Taxonomy" id="48097"/>
    <lineage>
        <taxon>Eukaryota</taxon>
        <taxon>Fungi</taxon>
        <taxon>Dikarya</taxon>
        <taxon>Ascomycota</taxon>
        <taxon>Pezizomycotina</taxon>
        <taxon>Dothideomycetes</taxon>
        <taxon>Pleosporomycetidae</taxon>
        <taxon>Pleosporales</taxon>
        <taxon>Pleosporineae</taxon>
        <taxon>Pleosporaceae</taxon>
        <taxon>Alternaria</taxon>
        <taxon>Alternaria sect. Panax</taxon>
    </lineage>
</organism>
<evidence type="ECO:0000259" key="2">
    <source>
        <dbReference type="Pfam" id="PF24580"/>
    </source>
</evidence>
<accession>A0AAD4NVS5</accession>
<proteinExistence type="predicted"/>
<dbReference type="EMBL" id="JAANER010000001">
    <property type="protein sequence ID" value="KAG9196164.1"/>
    <property type="molecule type" value="Genomic_DNA"/>
</dbReference>
<keyword evidence="4" id="KW-1185">Reference proteome</keyword>
<feature type="region of interest" description="Disordered" evidence="1">
    <location>
        <begin position="268"/>
        <end position="302"/>
    </location>
</feature>
<dbReference type="Proteomes" id="UP001199106">
    <property type="component" value="Unassembled WGS sequence"/>
</dbReference>
<name>A0AAD4NVS5_9PLEO</name>
<reference evidence="3" key="1">
    <citation type="submission" date="2021-07" db="EMBL/GenBank/DDBJ databases">
        <title>Genome Resource of American Ginseng Black Spot Pathogen Alternaria panax.</title>
        <authorList>
            <person name="Qiu C."/>
            <person name="Wang W."/>
            <person name="Liu Z."/>
        </authorList>
    </citation>
    <scope>NUCLEOTIDE SEQUENCE</scope>
    <source>
        <strain evidence="3">BNCC115425</strain>
    </source>
</reference>
<protein>
    <recommendedName>
        <fullName evidence="2">DUF7607 domain-containing protein</fullName>
    </recommendedName>
</protein>
<evidence type="ECO:0000313" key="3">
    <source>
        <dbReference type="EMBL" id="KAG9196164.1"/>
    </source>
</evidence>
<gene>
    <name evidence="3" type="ORF">G6011_01285</name>
</gene>
<feature type="domain" description="DUF7607" evidence="2">
    <location>
        <begin position="155"/>
        <end position="264"/>
    </location>
</feature>
<feature type="compositionally biased region" description="Polar residues" evidence="1">
    <location>
        <begin position="275"/>
        <end position="284"/>
    </location>
</feature>
<evidence type="ECO:0000256" key="1">
    <source>
        <dbReference type="SAM" id="MobiDB-lite"/>
    </source>
</evidence>